<feature type="binding site" evidence="7">
    <location>
        <position position="111"/>
    </location>
    <ligand>
        <name>Mg(2+)</name>
        <dbReference type="ChEBI" id="CHEBI:18420"/>
        <label>1</label>
    </ligand>
</feature>
<dbReference type="OrthoDB" id="5187599at2"/>
<comment type="similarity">
    <text evidence="7">Belongs to the PPase family.</text>
</comment>
<keyword evidence="5 7" id="KW-0460">Magnesium</keyword>
<dbReference type="CDD" id="cd00412">
    <property type="entry name" value="pyrophosphatase"/>
    <property type="match status" value="1"/>
</dbReference>
<keyword evidence="2 7" id="KW-0963">Cytoplasm</keyword>
<dbReference type="GO" id="GO:0000287">
    <property type="term" value="F:magnesium ion binding"/>
    <property type="evidence" value="ECO:0007669"/>
    <property type="project" value="UniProtKB-UniRule"/>
</dbReference>
<keyword evidence="3 7" id="KW-0479">Metal-binding</keyword>
<dbReference type="Pfam" id="PF00719">
    <property type="entry name" value="Pyrophosphatase"/>
    <property type="match status" value="1"/>
</dbReference>
<dbReference type="HAMAP" id="MF_00209">
    <property type="entry name" value="Inorganic_PPase"/>
    <property type="match status" value="1"/>
</dbReference>
<evidence type="ECO:0000256" key="2">
    <source>
        <dbReference type="ARBA" id="ARBA00022490"/>
    </source>
</evidence>
<evidence type="ECO:0000256" key="7">
    <source>
        <dbReference type="HAMAP-Rule" id="MF_00209"/>
    </source>
</evidence>
<organism evidence="8 9">
    <name type="scientific">Hydrotalea sandarakina</name>
    <dbReference type="NCBI Taxonomy" id="1004304"/>
    <lineage>
        <taxon>Bacteria</taxon>
        <taxon>Pseudomonadati</taxon>
        <taxon>Bacteroidota</taxon>
        <taxon>Chitinophagia</taxon>
        <taxon>Chitinophagales</taxon>
        <taxon>Chitinophagaceae</taxon>
        <taxon>Hydrotalea</taxon>
    </lineage>
</organism>
<dbReference type="GO" id="GO:0004427">
    <property type="term" value="F:inorganic diphosphate phosphatase activity"/>
    <property type="evidence" value="ECO:0007669"/>
    <property type="project" value="UniProtKB-UniRule"/>
</dbReference>
<evidence type="ECO:0000256" key="3">
    <source>
        <dbReference type="ARBA" id="ARBA00022723"/>
    </source>
</evidence>
<reference evidence="8 9" key="1">
    <citation type="submission" date="2018-06" db="EMBL/GenBank/DDBJ databases">
        <title>Genomic Encyclopedia of Archaeal and Bacterial Type Strains, Phase II (KMG-II): from individual species to whole genera.</title>
        <authorList>
            <person name="Goeker M."/>
        </authorList>
    </citation>
    <scope>NUCLEOTIDE SEQUENCE [LARGE SCALE GENOMIC DNA]</scope>
    <source>
        <strain evidence="8 9">DSM 23241</strain>
    </source>
</reference>
<dbReference type="AlphaFoldDB" id="A0A2W7S0M0"/>
<evidence type="ECO:0000313" key="8">
    <source>
        <dbReference type="EMBL" id="PZX66064.1"/>
    </source>
</evidence>
<proteinExistence type="inferred from homology"/>
<dbReference type="EC" id="3.6.1.1" evidence="7"/>
<dbReference type="Proteomes" id="UP000249720">
    <property type="component" value="Unassembled WGS sequence"/>
</dbReference>
<dbReference type="Gene3D" id="3.90.80.10">
    <property type="entry name" value="Inorganic pyrophosphatase"/>
    <property type="match status" value="1"/>
</dbReference>
<dbReference type="PANTHER" id="PTHR10286">
    <property type="entry name" value="INORGANIC PYROPHOSPHATASE"/>
    <property type="match status" value="1"/>
</dbReference>
<dbReference type="InterPro" id="IPR008162">
    <property type="entry name" value="Pyrophosphatase"/>
</dbReference>
<dbReference type="SUPFAM" id="SSF50324">
    <property type="entry name" value="Inorganic pyrophosphatase"/>
    <property type="match status" value="1"/>
</dbReference>
<comment type="caution">
    <text evidence="8">The sequence shown here is derived from an EMBL/GenBank/DDBJ whole genome shotgun (WGS) entry which is preliminary data.</text>
</comment>
<dbReference type="EMBL" id="QKZV01000001">
    <property type="protein sequence ID" value="PZX66064.1"/>
    <property type="molecule type" value="Genomic_DNA"/>
</dbReference>
<protein>
    <recommendedName>
        <fullName evidence="7">Inorganic pyrophosphatase</fullName>
        <ecNumber evidence="7">3.6.1.1</ecNumber>
    </recommendedName>
    <alternativeName>
        <fullName evidence="7">Pyrophosphate phospho-hydrolase</fullName>
        <shortName evidence="7">PPase</shortName>
    </alternativeName>
</protein>
<feature type="binding site" evidence="7">
    <location>
        <position position="74"/>
    </location>
    <ligand>
        <name>Mg(2+)</name>
        <dbReference type="ChEBI" id="CHEBI:18420"/>
        <label>1</label>
    </ligand>
</feature>
<sequence>MSDKIIQQVQHPWHISIGKDVPNVVSTIIEIPKGSRMKYELDKPSGLLRLDRVLYSAMYYPMNYGLVPQTYFDDGDPLDILVMCSFDIQPLCVLDARIVGIMHMEDENGVDDKIISVAHHDPAYKHIQDITDIPEHHMAELKNFFEGYKALENKKVIVGNMYGKEEARKCVERSHKMYKEKFGING</sequence>
<feature type="binding site" evidence="7">
    <location>
        <position position="79"/>
    </location>
    <ligand>
        <name>Mg(2+)</name>
        <dbReference type="ChEBI" id="CHEBI:18420"/>
        <label>1</label>
    </ligand>
</feature>
<feature type="binding site" evidence="7">
    <location>
        <position position="52"/>
    </location>
    <ligand>
        <name>substrate</name>
    </ligand>
</feature>
<evidence type="ECO:0000256" key="6">
    <source>
        <dbReference type="ARBA" id="ARBA00047820"/>
    </source>
</evidence>
<keyword evidence="9" id="KW-1185">Reference proteome</keyword>
<dbReference type="RefSeq" id="WP_111293489.1">
    <property type="nucleotide sequence ID" value="NZ_QKZV01000001.1"/>
</dbReference>
<name>A0A2W7S0M0_9BACT</name>
<evidence type="ECO:0000256" key="4">
    <source>
        <dbReference type="ARBA" id="ARBA00022801"/>
    </source>
</evidence>
<comment type="cofactor">
    <cofactor evidence="1 7">
        <name>Mg(2+)</name>
        <dbReference type="ChEBI" id="CHEBI:18420"/>
    </cofactor>
</comment>
<comment type="subcellular location">
    <subcellularLocation>
        <location evidence="7">Cytoplasm</location>
    </subcellularLocation>
</comment>
<feature type="binding site" evidence="7">
    <location>
        <position position="148"/>
    </location>
    <ligand>
        <name>substrate</name>
    </ligand>
</feature>
<feature type="binding site" evidence="7">
    <location>
        <position position="79"/>
    </location>
    <ligand>
        <name>Mg(2+)</name>
        <dbReference type="ChEBI" id="CHEBI:18420"/>
        <label>2</label>
    </ligand>
</feature>
<keyword evidence="4 7" id="KW-0378">Hydrolase</keyword>
<dbReference type="GO" id="GO:0006796">
    <property type="term" value="P:phosphate-containing compound metabolic process"/>
    <property type="evidence" value="ECO:0007669"/>
    <property type="project" value="InterPro"/>
</dbReference>
<dbReference type="PROSITE" id="PS00387">
    <property type="entry name" value="PPASE"/>
    <property type="match status" value="1"/>
</dbReference>
<feature type="binding site" evidence="7">
    <location>
        <position position="64"/>
    </location>
    <ligand>
        <name>substrate</name>
    </ligand>
</feature>
<evidence type="ECO:0000256" key="5">
    <source>
        <dbReference type="ARBA" id="ARBA00022842"/>
    </source>
</evidence>
<dbReference type="InterPro" id="IPR036649">
    <property type="entry name" value="Pyrophosphatase_sf"/>
</dbReference>
<feature type="binding site" evidence="7">
    <location>
        <position position="38"/>
    </location>
    <ligand>
        <name>substrate</name>
    </ligand>
</feature>
<dbReference type="FunFam" id="3.90.80.10:FF:000003">
    <property type="entry name" value="Inorganic pyrophosphatase"/>
    <property type="match status" value="1"/>
</dbReference>
<accession>A0A2W7S0M0</accession>
<comment type="subunit">
    <text evidence="7">Homohexamer.</text>
</comment>
<comment type="catalytic activity">
    <reaction evidence="6 7">
        <text>diphosphate + H2O = 2 phosphate + H(+)</text>
        <dbReference type="Rhea" id="RHEA:24576"/>
        <dbReference type="ChEBI" id="CHEBI:15377"/>
        <dbReference type="ChEBI" id="CHEBI:15378"/>
        <dbReference type="ChEBI" id="CHEBI:33019"/>
        <dbReference type="ChEBI" id="CHEBI:43474"/>
        <dbReference type="EC" id="3.6.1.1"/>
    </reaction>
</comment>
<gene>
    <name evidence="7" type="primary">ppa</name>
    <name evidence="8" type="ORF">LX80_00564</name>
</gene>
<comment type="function">
    <text evidence="7">Catalyzes the hydrolysis of inorganic pyrophosphate (PPi) forming two phosphate ions.</text>
</comment>
<dbReference type="GO" id="GO:0005737">
    <property type="term" value="C:cytoplasm"/>
    <property type="evidence" value="ECO:0007669"/>
    <property type="project" value="UniProtKB-SubCell"/>
</dbReference>
<evidence type="ECO:0000256" key="1">
    <source>
        <dbReference type="ARBA" id="ARBA00001946"/>
    </source>
</evidence>
<evidence type="ECO:0000313" key="9">
    <source>
        <dbReference type="Proteomes" id="UP000249720"/>
    </source>
</evidence>